<dbReference type="Proteomes" id="UP000051401">
    <property type="component" value="Unassembled WGS sequence"/>
</dbReference>
<dbReference type="PATRIC" id="fig|540747.5.peg.5984"/>
<evidence type="ECO:0000256" key="3">
    <source>
        <dbReference type="ARBA" id="ARBA00022679"/>
    </source>
</evidence>
<accession>A0A0T5P8Q5</accession>
<feature type="domain" description="Maltose/galactoside acetyltransferase" evidence="8">
    <location>
        <begin position="5"/>
        <end position="59"/>
    </location>
</feature>
<keyword evidence="5 10" id="KW-0012">Acyltransferase</keyword>
<dbReference type="GO" id="GO:0005829">
    <property type="term" value="C:cytosol"/>
    <property type="evidence" value="ECO:0007669"/>
    <property type="project" value="TreeGrafter"/>
</dbReference>
<keyword evidence="2" id="KW-0536">Nodulation</keyword>
<evidence type="ECO:0000313" key="12">
    <source>
        <dbReference type="Proteomes" id="UP000325785"/>
    </source>
</evidence>
<dbReference type="SMART" id="SM01266">
    <property type="entry name" value="Mac"/>
    <property type="match status" value="1"/>
</dbReference>
<dbReference type="Gene3D" id="2.160.10.10">
    <property type="entry name" value="Hexapeptide repeat proteins"/>
    <property type="match status" value="1"/>
</dbReference>
<evidence type="ECO:0000313" key="11">
    <source>
        <dbReference type="Proteomes" id="UP000051401"/>
    </source>
</evidence>
<evidence type="ECO:0000256" key="7">
    <source>
        <dbReference type="ARBA" id="ARBA00067695"/>
    </source>
</evidence>
<evidence type="ECO:0000256" key="1">
    <source>
        <dbReference type="ARBA" id="ARBA00007274"/>
    </source>
</evidence>
<evidence type="ECO:0000313" key="10">
    <source>
        <dbReference type="EMBL" id="QEW27679.1"/>
    </source>
</evidence>
<dbReference type="PANTHER" id="PTHR23416">
    <property type="entry name" value="SIALIC ACID SYNTHASE-RELATED"/>
    <property type="match status" value="1"/>
</dbReference>
<dbReference type="EMBL" id="CP031598">
    <property type="protein sequence ID" value="QEW27679.1"/>
    <property type="molecule type" value="Genomic_DNA"/>
</dbReference>
<keyword evidence="11" id="KW-1185">Reference proteome</keyword>
<reference evidence="9 11" key="1">
    <citation type="submission" date="2015-04" db="EMBL/GenBank/DDBJ databases">
        <title>The draft genome sequence of Roseovarius indicus B108T.</title>
        <authorList>
            <person name="Li G."/>
            <person name="Lai Q."/>
            <person name="Shao Z."/>
            <person name="Yan P."/>
        </authorList>
    </citation>
    <scope>NUCLEOTIDE SEQUENCE [LARGE SCALE GENOMIC DNA]</scope>
    <source>
        <strain evidence="9 11">B108</strain>
    </source>
</reference>
<dbReference type="OrthoDB" id="9815592at2"/>
<dbReference type="InterPro" id="IPR051159">
    <property type="entry name" value="Hexapeptide_acetyltransf"/>
</dbReference>
<dbReference type="Proteomes" id="UP000325785">
    <property type="component" value="Chromosome"/>
</dbReference>
<dbReference type="AlphaFoldDB" id="A0A0T5P8Q5"/>
<evidence type="ECO:0000313" key="9">
    <source>
        <dbReference type="EMBL" id="KRS17279.1"/>
    </source>
</evidence>
<keyword evidence="3 9" id="KW-0808">Transferase</keyword>
<dbReference type="CDD" id="cd03357">
    <property type="entry name" value="LbH_MAT_GAT"/>
    <property type="match status" value="1"/>
</dbReference>
<evidence type="ECO:0000256" key="6">
    <source>
        <dbReference type="ARBA" id="ARBA00055587"/>
    </source>
</evidence>
<dbReference type="Pfam" id="PF00132">
    <property type="entry name" value="Hexapep"/>
    <property type="match status" value="1"/>
</dbReference>
<dbReference type="InterPro" id="IPR011004">
    <property type="entry name" value="Trimer_LpxA-like_sf"/>
</dbReference>
<comment type="function">
    <text evidence="6">Acetyltransferase implicated in the O-acetylation of Nod factors.</text>
</comment>
<dbReference type="InterPro" id="IPR018357">
    <property type="entry name" value="Hexapep_transf_CS"/>
</dbReference>
<reference evidence="10 12" key="2">
    <citation type="submission" date="2018-08" db="EMBL/GenBank/DDBJ databases">
        <title>Genetic Globetrotter - A new plasmid hitch-hiking vast phylogenetic and geographic distances.</title>
        <authorList>
            <person name="Vollmers J."/>
            <person name="Petersen J."/>
        </authorList>
    </citation>
    <scope>NUCLEOTIDE SEQUENCE [LARGE SCALE GENOMIC DNA]</scope>
    <source>
        <strain evidence="10 12">DSM 26383</strain>
    </source>
</reference>
<dbReference type="PROSITE" id="PS00101">
    <property type="entry name" value="HEXAPEP_TRANSFERASES"/>
    <property type="match status" value="1"/>
</dbReference>
<evidence type="ECO:0000259" key="8">
    <source>
        <dbReference type="SMART" id="SM01266"/>
    </source>
</evidence>
<dbReference type="Pfam" id="PF12464">
    <property type="entry name" value="Mac"/>
    <property type="match status" value="1"/>
</dbReference>
<sequence length="183" mass="19195">MASEKEKMQAGEWYTCHDPELFALQDAARAACHAHNTGVPVERGPIGAALAGLFAEMGEGCMIEAPFHCAYGVHIHLGARVYMNAGCTILDTAEVRIGDDTMLGPGVQIYCPTHHKDRAKRVAGLERARPVTIGREVWIAGGAILLPGVTVGDGAIVGAGSVVTRDVAPDTMVLGNPARVRAG</sequence>
<evidence type="ECO:0000256" key="2">
    <source>
        <dbReference type="ARBA" id="ARBA00022458"/>
    </source>
</evidence>
<comment type="similarity">
    <text evidence="1">Belongs to the transferase hexapeptide repeat family.</text>
</comment>
<evidence type="ECO:0000256" key="5">
    <source>
        <dbReference type="ARBA" id="ARBA00023315"/>
    </source>
</evidence>
<dbReference type="PANTHER" id="PTHR23416:SF23">
    <property type="entry name" value="ACETYLTRANSFERASE C18B11.09C-RELATED"/>
    <property type="match status" value="1"/>
</dbReference>
<dbReference type="InterPro" id="IPR001451">
    <property type="entry name" value="Hexapep"/>
</dbReference>
<dbReference type="InterPro" id="IPR024688">
    <property type="entry name" value="Mac_dom"/>
</dbReference>
<dbReference type="GO" id="GO:0016407">
    <property type="term" value="F:acetyltransferase activity"/>
    <property type="evidence" value="ECO:0007669"/>
    <property type="project" value="InterPro"/>
</dbReference>
<organism evidence="9 11">
    <name type="scientific">Roseovarius indicus</name>
    <dbReference type="NCBI Taxonomy" id="540747"/>
    <lineage>
        <taxon>Bacteria</taxon>
        <taxon>Pseudomonadati</taxon>
        <taxon>Pseudomonadota</taxon>
        <taxon>Alphaproteobacteria</taxon>
        <taxon>Rhodobacterales</taxon>
        <taxon>Roseobacteraceae</taxon>
        <taxon>Roseovarius</taxon>
    </lineage>
</organism>
<dbReference type="GO" id="GO:0008374">
    <property type="term" value="F:O-acyltransferase activity"/>
    <property type="evidence" value="ECO:0007669"/>
    <property type="project" value="TreeGrafter"/>
</dbReference>
<name>A0A0T5P8Q5_9RHOB</name>
<keyword evidence="4" id="KW-0677">Repeat</keyword>
<dbReference type="SUPFAM" id="SSF51161">
    <property type="entry name" value="Trimeric LpxA-like enzymes"/>
    <property type="match status" value="1"/>
</dbReference>
<dbReference type="EMBL" id="LAXI01000008">
    <property type="protein sequence ID" value="KRS17279.1"/>
    <property type="molecule type" value="Genomic_DNA"/>
</dbReference>
<dbReference type="STRING" id="540747.SAMN04488031_108100"/>
<dbReference type="FunFam" id="2.160.10.10:FF:000025">
    <property type="entry name" value="Hexapeptide-repeat containing-acetyltransferase"/>
    <property type="match status" value="1"/>
</dbReference>
<dbReference type="RefSeq" id="WP_057816873.1">
    <property type="nucleotide sequence ID" value="NZ_CP031598.1"/>
</dbReference>
<dbReference type="KEGG" id="rid:RIdsm_03496"/>
<proteinExistence type="inferred from homology"/>
<gene>
    <name evidence="10" type="primary">maa</name>
    <name evidence="10" type="ORF">RIdsm_03496</name>
    <name evidence="9" type="ORF">XM52_14580</name>
</gene>
<protein>
    <recommendedName>
        <fullName evidence="7">Nodulation protein L</fullName>
    </recommendedName>
</protein>
<evidence type="ECO:0000256" key="4">
    <source>
        <dbReference type="ARBA" id="ARBA00022737"/>
    </source>
</evidence>